<comment type="caution">
    <text evidence="5">The sequence shown here is derived from an EMBL/GenBank/DDBJ whole genome shotgun (WGS) entry which is preliminary data.</text>
</comment>
<evidence type="ECO:0000256" key="1">
    <source>
        <dbReference type="PIRSR" id="PIRSR637460-1"/>
    </source>
</evidence>
<dbReference type="SUPFAM" id="SSF52266">
    <property type="entry name" value="SGNH hydrolase"/>
    <property type="match status" value="1"/>
</dbReference>
<reference evidence="5 6" key="1">
    <citation type="submission" date="2020-04" db="EMBL/GenBank/DDBJ databases">
        <title>MicrobeNet Type strains.</title>
        <authorList>
            <person name="Nicholson A.C."/>
        </authorList>
    </citation>
    <scope>NUCLEOTIDE SEQUENCE [LARGE SCALE GENOMIC DNA]</scope>
    <source>
        <strain evidence="5 6">ATCC BAA-277</strain>
    </source>
</reference>
<keyword evidence="3" id="KW-0732">Signal</keyword>
<organism evidence="5 6">
    <name type="scientific">Actinomadura latina</name>
    <dbReference type="NCBI Taxonomy" id="163603"/>
    <lineage>
        <taxon>Bacteria</taxon>
        <taxon>Bacillati</taxon>
        <taxon>Actinomycetota</taxon>
        <taxon>Actinomycetes</taxon>
        <taxon>Streptosporangiales</taxon>
        <taxon>Thermomonosporaceae</taxon>
        <taxon>Actinomadura</taxon>
    </lineage>
</organism>
<feature type="disulfide bond" evidence="2">
    <location>
        <begin position="64"/>
        <end position="89"/>
    </location>
</feature>
<dbReference type="CDD" id="cd01823">
    <property type="entry name" value="SEST_like"/>
    <property type="match status" value="1"/>
</dbReference>
<dbReference type="EMBL" id="JAAXPI010000033">
    <property type="protein sequence ID" value="NKZ06305.1"/>
    <property type="molecule type" value="Genomic_DNA"/>
</dbReference>
<name>A0A846Z6R8_9ACTN</name>
<evidence type="ECO:0000313" key="6">
    <source>
        <dbReference type="Proteomes" id="UP000579250"/>
    </source>
</evidence>
<dbReference type="PANTHER" id="PTHR37981">
    <property type="entry name" value="LIPASE 2"/>
    <property type="match status" value="1"/>
</dbReference>
<dbReference type="Gene3D" id="3.40.50.1110">
    <property type="entry name" value="SGNH hydrolase"/>
    <property type="match status" value="1"/>
</dbReference>
<keyword evidence="2" id="KW-1015">Disulfide bond</keyword>
<protein>
    <submittedName>
        <fullName evidence="5">SGNH/GDSL hydrolase family protein</fullName>
    </submittedName>
</protein>
<evidence type="ECO:0000313" key="5">
    <source>
        <dbReference type="EMBL" id="NKZ06305.1"/>
    </source>
</evidence>
<feature type="signal peptide" evidence="3">
    <location>
        <begin position="1"/>
        <end position="36"/>
    </location>
</feature>
<proteinExistence type="predicted"/>
<sequence>MRRSGVQMRLTRPCLAALGAATFAATSLLWSGSASAAGTNYVALGDSYSSGTGAGSYDPASGSCNRSANAYPNLWAAAHSTSSYKFVACSGATTATVASGQLGALGSSTTLVSITAGGNDAGFSDVMQTCVLHSTSTCQSRVAQAESYMTNTLPGRLDSLYGKIRAKSPSARVVVLGYPRLYKIVNVCVGLSNAKRTALNGAADTLDGVLAKAAGRAGFTWSDVRDEFAGHELCSGDDWLNAVTIPIESSYHPTARGHRLGYLPALTGSAALALQKQT</sequence>
<dbReference type="Pfam" id="PF13472">
    <property type="entry name" value="Lipase_GDSL_2"/>
    <property type="match status" value="1"/>
</dbReference>
<dbReference type="InterPro" id="IPR013830">
    <property type="entry name" value="SGNH_hydro"/>
</dbReference>
<feature type="chain" id="PRO_5033029657" evidence="3">
    <location>
        <begin position="37"/>
        <end position="278"/>
    </location>
</feature>
<evidence type="ECO:0000256" key="2">
    <source>
        <dbReference type="PIRSR" id="PIRSR637460-2"/>
    </source>
</evidence>
<dbReference type="AlphaFoldDB" id="A0A846Z6R8"/>
<feature type="domain" description="SGNH hydrolase-type esterase" evidence="4">
    <location>
        <begin position="43"/>
        <end position="260"/>
    </location>
</feature>
<dbReference type="GO" id="GO:0019433">
    <property type="term" value="P:triglyceride catabolic process"/>
    <property type="evidence" value="ECO:0007669"/>
    <property type="project" value="TreeGrafter"/>
</dbReference>
<gene>
    <name evidence="5" type="ORF">HGB48_21520</name>
</gene>
<dbReference type="PANTHER" id="PTHR37981:SF1">
    <property type="entry name" value="SGNH HYDROLASE-TYPE ESTERASE DOMAIN-CONTAINING PROTEIN"/>
    <property type="match status" value="1"/>
</dbReference>
<dbReference type="InterPro" id="IPR037460">
    <property type="entry name" value="SEST-like"/>
</dbReference>
<dbReference type="GO" id="GO:0004806">
    <property type="term" value="F:triacylglycerol lipase activity"/>
    <property type="evidence" value="ECO:0007669"/>
    <property type="project" value="TreeGrafter"/>
</dbReference>
<evidence type="ECO:0000259" key="4">
    <source>
        <dbReference type="Pfam" id="PF13472"/>
    </source>
</evidence>
<keyword evidence="6" id="KW-1185">Reference proteome</keyword>
<dbReference type="Proteomes" id="UP000579250">
    <property type="component" value="Unassembled WGS sequence"/>
</dbReference>
<accession>A0A846Z6R8</accession>
<feature type="active site" evidence="1">
    <location>
        <position position="252"/>
    </location>
</feature>
<dbReference type="InterPro" id="IPR036514">
    <property type="entry name" value="SGNH_hydro_sf"/>
</dbReference>
<feature type="active site" description="Nucleophile" evidence="1">
    <location>
        <position position="47"/>
    </location>
</feature>
<evidence type="ECO:0000256" key="3">
    <source>
        <dbReference type="SAM" id="SignalP"/>
    </source>
</evidence>
<keyword evidence="5" id="KW-0378">Hydrolase</keyword>
<feature type="disulfide bond" evidence="2">
    <location>
        <begin position="188"/>
        <end position="234"/>
    </location>
</feature>
<feature type="disulfide bond" evidence="2">
    <location>
        <begin position="130"/>
        <end position="138"/>
    </location>
</feature>